<dbReference type="AlphaFoldDB" id="A0A5C6BRI2"/>
<evidence type="ECO:0000259" key="2">
    <source>
        <dbReference type="Pfam" id="PF07589"/>
    </source>
</evidence>
<comment type="caution">
    <text evidence="3">The sequence shown here is derived from an EMBL/GenBank/DDBJ whole genome shotgun (WGS) entry which is preliminary data.</text>
</comment>
<dbReference type="Pfam" id="PF07589">
    <property type="entry name" value="PEP-CTERM"/>
    <property type="match status" value="1"/>
</dbReference>
<gene>
    <name evidence="3" type="ORF">CA54_23440</name>
</gene>
<feature type="signal peptide" evidence="1">
    <location>
        <begin position="1"/>
        <end position="23"/>
    </location>
</feature>
<name>A0A5C6BRI2_9PLAN</name>
<dbReference type="Proteomes" id="UP000320735">
    <property type="component" value="Unassembled WGS sequence"/>
</dbReference>
<feature type="domain" description="Ice-binding protein C-terminal" evidence="2">
    <location>
        <begin position="204"/>
        <end position="228"/>
    </location>
</feature>
<dbReference type="InterPro" id="IPR013424">
    <property type="entry name" value="Ice-binding_C"/>
</dbReference>
<sequence length="235" mass="24357" precursor="true">MKRLVNGFAVLAVVALLTTSAQAGNVTPDVIFGSGNPNGGWTISQSNGVEVGLRGKQRFGPVLPNSGGVYQATPGISSGTAATWNYEFSANVDWDGTSGLTLADVQVMLEIDVDPSAGVSFLGPFDVFSAWTDNAVGTNATGNGGGVIDNANLNLYNVVQNSQNLGWAPIPFDPFADGIYDFRLSVLDANGGSLAQTTAQVVVTPEPSSMVLLGIGMVGLAGYGMRRRKQRQAVA</sequence>
<evidence type="ECO:0000256" key="1">
    <source>
        <dbReference type="SAM" id="SignalP"/>
    </source>
</evidence>
<evidence type="ECO:0000313" key="4">
    <source>
        <dbReference type="Proteomes" id="UP000320735"/>
    </source>
</evidence>
<accession>A0A5C6BRI2</accession>
<protein>
    <submittedName>
        <fullName evidence="3">PEP-CTERM motif protein</fullName>
    </submittedName>
</protein>
<keyword evidence="4" id="KW-1185">Reference proteome</keyword>
<dbReference type="EMBL" id="SJPP01000001">
    <property type="protein sequence ID" value="TWU13509.1"/>
    <property type="molecule type" value="Genomic_DNA"/>
</dbReference>
<dbReference type="NCBIfam" id="TIGR02595">
    <property type="entry name" value="PEP_CTERM"/>
    <property type="match status" value="1"/>
</dbReference>
<keyword evidence="1" id="KW-0732">Signal</keyword>
<proteinExistence type="predicted"/>
<organism evidence="3 4">
    <name type="scientific">Symmachiella macrocystis</name>
    <dbReference type="NCBI Taxonomy" id="2527985"/>
    <lineage>
        <taxon>Bacteria</taxon>
        <taxon>Pseudomonadati</taxon>
        <taxon>Planctomycetota</taxon>
        <taxon>Planctomycetia</taxon>
        <taxon>Planctomycetales</taxon>
        <taxon>Planctomycetaceae</taxon>
        <taxon>Symmachiella</taxon>
    </lineage>
</organism>
<feature type="chain" id="PRO_5022894097" evidence="1">
    <location>
        <begin position="24"/>
        <end position="235"/>
    </location>
</feature>
<reference evidence="3 4" key="1">
    <citation type="submission" date="2019-02" db="EMBL/GenBank/DDBJ databases">
        <title>Deep-cultivation of Planctomycetes and their phenomic and genomic characterization uncovers novel biology.</title>
        <authorList>
            <person name="Wiegand S."/>
            <person name="Jogler M."/>
            <person name="Boedeker C."/>
            <person name="Pinto D."/>
            <person name="Vollmers J."/>
            <person name="Rivas-Marin E."/>
            <person name="Kohn T."/>
            <person name="Peeters S.H."/>
            <person name="Heuer A."/>
            <person name="Rast P."/>
            <person name="Oberbeckmann S."/>
            <person name="Bunk B."/>
            <person name="Jeske O."/>
            <person name="Meyerdierks A."/>
            <person name="Storesund J.E."/>
            <person name="Kallscheuer N."/>
            <person name="Luecker S."/>
            <person name="Lage O.M."/>
            <person name="Pohl T."/>
            <person name="Merkel B.J."/>
            <person name="Hornburger P."/>
            <person name="Mueller R.-W."/>
            <person name="Bruemmer F."/>
            <person name="Labrenz M."/>
            <person name="Spormann A.M."/>
            <person name="Op Den Camp H."/>
            <person name="Overmann J."/>
            <person name="Amann R."/>
            <person name="Jetten M.S.M."/>
            <person name="Mascher T."/>
            <person name="Medema M.H."/>
            <person name="Devos D.P."/>
            <person name="Kaster A.-K."/>
            <person name="Ovreas L."/>
            <person name="Rohde M."/>
            <person name="Galperin M.Y."/>
            <person name="Jogler C."/>
        </authorList>
    </citation>
    <scope>NUCLEOTIDE SEQUENCE [LARGE SCALE GENOMIC DNA]</scope>
    <source>
        <strain evidence="3 4">CA54</strain>
    </source>
</reference>
<evidence type="ECO:0000313" key="3">
    <source>
        <dbReference type="EMBL" id="TWU13509.1"/>
    </source>
</evidence>